<dbReference type="Proteomes" id="UP000230002">
    <property type="component" value="Unassembled WGS sequence"/>
</dbReference>
<evidence type="ECO:0008006" key="3">
    <source>
        <dbReference type="Google" id="ProtNLM"/>
    </source>
</evidence>
<proteinExistence type="predicted"/>
<accession>A0A2G8SHM7</accession>
<organism evidence="1 2">
    <name type="scientific">Ganoderma sinense ZZ0214-1</name>
    <dbReference type="NCBI Taxonomy" id="1077348"/>
    <lineage>
        <taxon>Eukaryota</taxon>
        <taxon>Fungi</taxon>
        <taxon>Dikarya</taxon>
        <taxon>Basidiomycota</taxon>
        <taxon>Agaricomycotina</taxon>
        <taxon>Agaricomycetes</taxon>
        <taxon>Polyporales</taxon>
        <taxon>Polyporaceae</taxon>
        <taxon>Ganoderma</taxon>
    </lineage>
</organism>
<evidence type="ECO:0000313" key="1">
    <source>
        <dbReference type="EMBL" id="PIL33068.1"/>
    </source>
</evidence>
<dbReference type="EMBL" id="AYKW01000008">
    <property type="protein sequence ID" value="PIL33068.1"/>
    <property type="molecule type" value="Genomic_DNA"/>
</dbReference>
<evidence type="ECO:0000313" key="2">
    <source>
        <dbReference type="Proteomes" id="UP000230002"/>
    </source>
</evidence>
<gene>
    <name evidence="1" type="ORF">GSI_04517</name>
</gene>
<dbReference type="STRING" id="1077348.A0A2G8SHM7"/>
<sequence length="361" mass="39987">MQEELSRKPMGSDSIADDVVTVPTGSLDKAVATSRDPDYWFDDGNLILVPRGVAFRVYKGLLAEHSMIFRSMFHVAQAVPASEDLVEGCPVVPLDDCPNELRELFKLIFPLSSNLKFHGPKVDIAFISNIIRLDHKYELQSLYGEAMHYLTSYYTSSFDAWEDGRHAALWQPDPIHAIRAIGLARLTGTPSILPTAFYICATLGPDIVHGCPPDGGGGGPAERLAPDDLRAVLELKARLATENARAGFLLLRFLNIYACQPCVEVWRRILEQAARAEDLAPHAVASERALDSWTANADCLPVPAAVGGNGNLHYAHMPSSPPHTLCAACRNRLQVRDRELRREIWRRLPEFLGLTIENWDA</sequence>
<dbReference type="OrthoDB" id="3036049at2759"/>
<reference evidence="1 2" key="1">
    <citation type="journal article" date="2015" name="Sci. Rep.">
        <title>Chromosome-level genome map provides insights into diverse defense mechanisms in the medicinal fungus Ganoderma sinense.</title>
        <authorList>
            <person name="Zhu Y."/>
            <person name="Xu J."/>
            <person name="Sun C."/>
            <person name="Zhou S."/>
            <person name="Xu H."/>
            <person name="Nelson D.R."/>
            <person name="Qian J."/>
            <person name="Song J."/>
            <person name="Luo H."/>
            <person name="Xiang L."/>
            <person name="Li Y."/>
            <person name="Xu Z."/>
            <person name="Ji A."/>
            <person name="Wang L."/>
            <person name="Lu S."/>
            <person name="Hayward A."/>
            <person name="Sun W."/>
            <person name="Li X."/>
            <person name="Schwartz D.C."/>
            <person name="Wang Y."/>
            <person name="Chen S."/>
        </authorList>
    </citation>
    <scope>NUCLEOTIDE SEQUENCE [LARGE SCALE GENOMIC DNA]</scope>
    <source>
        <strain evidence="1 2">ZZ0214-1</strain>
    </source>
</reference>
<protein>
    <recommendedName>
        <fullName evidence="3">BTB domain-containing protein</fullName>
    </recommendedName>
</protein>
<dbReference type="AlphaFoldDB" id="A0A2G8SHM7"/>
<keyword evidence="2" id="KW-1185">Reference proteome</keyword>
<comment type="caution">
    <text evidence="1">The sequence shown here is derived from an EMBL/GenBank/DDBJ whole genome shotgun (WGS) entry which is preliminary data.</text>
</comment>
<name>A0A2G8SHM7_9APHY</name>